<name>A0A8T0FL40_ARGBR</name>
<sequence length="348" mass="38870">MWKWLAPIFLVFVTLSKSSICSAFGLGESTLLENGIESIFGDLIPSNKNSSVQYHLFNPENPEKVCYIEPKESIFRNCAFNSNYDTKFLIPGYNVKLSPGNLFEKMKDTLLEYDKYNVIIVNWTDYNQQNYVLDVVYAYIVGIDVADMIKFLLSHAGVNASSIHLIGHSLGAQIAGVAGKRISNLGRITGLDPAGPLYPKFITFDRLTSKDADFVDAIHTSNSSNKGNGFGASYAMAWINFYPNGGQRQPKCQIGKNYTNGDGVEKEIKTSEDQAGCNHDSSITYFISSILDCEYLSTQCNSYKMYERGKCESESHPKNRMGLHSMEIPGLQDHSKFYLKTSSNPPYC</sequence>
<protein>
    <submittedName>
        <fullName evidence="7">Lipoprotein lipase like protein</fullName>
    </submittedName>
</protein>
<proteinExistence type="inferred from homology"/>
<dbReference type="Pfam" id="PF00151">
    <property type="entry name" value="Lipase"/>
    <property type="match status" value="1"/>
</dbReference>
<evidence type="ECO:0000313" key="8">
    <source>
        <dbReference type="Proteomes" id="UP000807504"/>
    </source>
</evidence>
<dbReference type="GO" id="GO:0016298">
    <property type="term" value="F:lipase activity"/>
    <property type="evidence" value="ECO:0007669"/>
    <property type="project" value="InterPro"/>
</dbReference>
<evidence type="ECO:0000256" key="3">
    <source>
        <dbReference type="ARBA" id="ARBA00022525"/>
    </source>
</evidence>
<evidence type="ECO:0000256" key="2">
    <source>
        <dbReference type="ARBA" id="ARBA00010701"/>
    </source>
</evidence>
<dbReference type="Proteomes" id="UP000807504">
    <property type="component" value="Unassembled WGS sequence"/>
</dbReference>
<dbReference type="InterPro" id="IPR029058">
    <property type="entry name" value="AB_hydrolase_fold"/>
</dbReference>
<dbReference type="InterPro" id="IPR000734">
    <property type="entry name" value="TAG_lipase"/>
</dbReference>
<organism evidence="7 8">
    <name type="scientific">Argiope bruennichi</name>
    <name type="common">Wasp spider</name>
    <name type="synonym">Aranea bruennichi</name>
    <dbReference type="NCBI Taxonomy" id="94029"/>
    <lineage>
        <taxon>Eukaryota</taxon>
        <taxon>Metazoa</taxon>
        <taxon>Ecdysozoa</taxon>
        <taxon>Arthropoda</taxon>
        <taxon>Chelicerata</taxon>
        <taxon>Arachnida</taxon>
        <taxon>Araneae</taxon>
        <taxon>Araneomorphae</taxon>
        <taxon>Entelegynae</taxon>
        <taxon>Araneoidea</taxon>
        <taxon>Araneidae</taxon>
        <taxon>Argiope</taxon>
    </lineage>
</organism>
<evidence type="ECO:0000256" key="5">
    <source>
        <dbReference type="SAM" id="SignalP"/>
    </source>
</evidence>
<dbReference type="GO" id="GO:0016042">
    <property type="term" value="P:lipid catabolic process"/>
    <property type="evidence" value="ECO:0007669"/>
    <property type="project" value="TreeGrafter"/>
</dbReference>
<dbReference type="CDD" id="cd00707">
    <property type="entry name" value="Pancreat_lipase_like"/>
    <property type="match status" value="1"/>
</dbReference>
<dbReference type="PANTHER" id="PTHR11610">
    <property type="entry name" value="LIPASE"/>
    <property type="match status" value="1"/>
</dbReference>
<keyword evidence="7" id="KW-0449">Lipoprotein</keyword>
<feature type="signal peptide" evidence="5">
    <location>
        <begin position="1"/>
        <end position="23"/>
    </location>
</feature>
<evidence type="ECO:0000256" key="1">
    <source>
        <dbReference type="ARBA" id="ARBA00004613"/>
    </source>
</evidence>
<evidence type="ECO:0000259" key="6">
    <source>
        <dbReference type="Pfam" id="PF00151"/>
    </source>
</evidence>
<keyword evidence="3" id="KW-0964">Secreted</keyword>
<reference evidence="7" key="2">
    <citation type="submission" date="2020-06" db="EMBL/GenBank/DDBJ databases">
        <authorList>
            <person name="Sheffer M."/>
        </authorList>
    </citation>
    <scope>NUCLEOTIDE SEQUENCE</scope>
</reference>
<feature type="chain" id="PRO_5035716808" evidence="5">
    <location>
        <begin position="24"/>
        <end position="348"/>
    </location>
</feature>
<dbReference type="InterPro" id="IPR013818">
    <property type="entry name" value="Lipase"/>
</dbReference>
<dbReference type="PANTHER" id="PTHR11610:SF173">
    <property type="entry name" value="LIPASE DOMAIN-CONTAINING PROTEIN-RELATED"/>
    <property type="match status" value="1"/>
</dbReference>
<keyword evidence="8" id="KW-1185">Reference proteome</keyword>
<dbReference type="EMBL" id="JABXBU010000003">
    <property type="protein sequence ID" value="KAF8791741.1"/>
    <property type="molecule type" value="Genomic_DNA"/>
</dbReference>
<dbReference type="Gene3D" id="3.40.50.1820">
    <property type="entry name" value="alpha/beta hydrolase"/>
    <property type="match status" value="1"/>
</dbReference>
<gene>
    <name evidence="7" type="ORF">HNY73_003427</name>
</gene>
<evidence type="ECO:0000313" key="7">
    <source>
        <dbReference type="EMBL" id="KAF8791741.1"/>
    </source>
</evidence>
<dbReference type="GO" id="GO:0005615">
    <property type="term" value="C:extracellular space"/>
    <property type="evidence" value="ECO:0007669"/>
    <property type="project" value="TreeGrafter"/>
</dbReference>
<dbReference type="PRINTS" id="PR00821">
    <property type="entry name" value="TAGLIPASE"/>
</dbReference>
<evidence type="ECO:0000256" key="4">
    <source>
        <dbReference type="RuleBase" id="RU004262"/>
    </source>
</evidence>
<dbReference type="AlphaFoldDB" id="A0A8T0FL40"/>
<comment type="similarity">
    <text evidence="2 4">Belongs to the AB hydrolase superfamily. Lipase family.</text>
</comment>
<dbReference type="InterPro" id="IPR033906">
    <property type="entry name" value="Lipase_N"/>
</dbReference>
<reference evidence="7" key="1">
    <citation type="journal article" date="2020" name="bioRxiv">
        <title>Chromosome-level reference genome of the European wasp spider Argiope bruennichi: a resource for studies on range expansion and evolutionary adaptation.</title>
        <authorList>
            <person name="Sheffer M.M."/>
            <person name="Hoppe A."/>
            <person name="Krehenwinkel H."/>
            <person name="Uhl G."/>
            <person name="Kuss A.W."/>
            <person name="Jensen L."/>
            <person name="Jensen C."/>
            <person name="Gillespie R.G."/>
            <person name="Hoff K.J."/>
            <person name="Prost S."/>
        </authorList>
    </citation>
    <scope>NUCLEOTIDE SEQUENCE</scope>
</reference>
<comment type="subcellular location">
    <subcellularLocation>
        <location evidence="1">Secreted</location>
    </subcellularLocation>
</comment>
<dbReference type="SUPFAM" id="SSF53474">
    <property type="entry name" value="alpha/beta-Hydrolases"/>
    <property type="match status" value="1"/>
</dbReference>
<accession>A0A8T0FL40</accession>
<keyword evidence="5" id="KW-0732">Signal</keyword>
<feature type="domain" description="Lipase" evidence="6">
    <location>
        <begin position="46"/>
        <end position="347"/>
    </location>
</feature>
<comment type="caution">
    <text evidence="7">The sequence shown here is derived from an EMBL/GenBank/DDBJ whole genome shotgun (WGS) entry which is preliminary data.</text>
</comment>